<comment type="caution">
    <text evidence="1">The sequence shown here is derived from an EMBL/GenBank/DDBJ whole genome shotgun (WGS) entry which is preliminary data.</text>
</comment>
<evidence type="ECO:0000313" key="1">
    <source>
        <dbReference type="EMBL" id="MBU2691383.1"/>
    </source>
</evidence>
<evidence type="ECO:0008006" key="3">
    <source>
        <dbReference type="Google" id="ProtNLM"/>
    </source>
</evidence>
<dbReference type="Gene3D" id="2.60.40.4070">
    <property type="match status" value="1"/>
</dbReference>
<sequence length="631" mass="69302">MAGEEYGWNIQDARISILAVESSYYFLAVYYGAPSILVKFSPQGDEVQIIHDGQTRYYNCELEFEQWYPVSISIDDGFFTVSIGNIFSVTRPRAPGTLSGVRFGGQGFCEGWFDDLILIGSGASMPPQFDLIYTNPEQSSYPSDGTDIVRISTLVESSWGVGDLKLDIELDGRERTNIPLPTHEFYLDIGQSTEIVMYWQIPIWSGWNEYDIIATLKDNHGDVLDTIINYDAFVVTPLTEQQIQNLQDETSACWLGAETECQLMIQGVVPYVGSLAHGVLFVEKMCEAGELHRSGRDQEAWAAFWSGAMNFLKVGMDIYCGAGGCEGIHEQIERVKISGSAFEFASECMNNEFSEHIEYAFTRGVPEGELIDSLAVWMATGMDSSGVNLADVLMIEGEVGIRVEADSSFMEGDSTGLNLAMNINLGERGAVSQIYPGICRFDSAEDANPHSEATILLSSQANQTLHVGLLHDTQSTGRLFYRYMPFEVADSSMVRIDVADSLSTVTLAVDIDGDGTTDFNWHPDFGSDVNEPEQPLARPAIYSLSSRPNPSAGSATMSFSASRSLKDVQVVVYDVSGREVRRIALGDVGPGRKEVLLRSAGSAERLGAGVYHYRVVYAGGQSEAERAIILR</sequence>
<name>A0A948RUS5_UNCEI</name>
<reference evidence="1" key="1">
    <citation type="submission" date="2021-05" db="EMBL/GenBank/DDBJ databases">
        <title>Energy efficiency and biological interactions define the core microbiome of deep oligotrophic groundwater.</title>
        <authorList>
            <person name="Mehrshad M."/>
            <person name="Lopez-Fernandez M."/>
            <person name="Bell E."/>
            <person name="Bernier-Latmani R."/>
            <person name="Bertilsson S."/>
            <person name="Dopson M."/>
        </authorList>
    </citation>
    <scope>NUCLEOTIDE SEQUENCE</scope>
    <source>
        <strain evidence="1">Modern_marine.mb.64</strain>
    </source>
</reference>
<proteinExistence type="predicted"/>
<accession>A0A948RUS5</accession>
<organism evidence="1 2">
    <name type="scientific">Eiseniibacteriota bacterium</name>
    <dbReference type="NCBI Taxonomy" id="2212470"/>
    <lineage>
        <taxon>Bacteria</taxon>
        <taxon>Candidatus Eiseniibacteriota</taxon>
    </lineage>
</organism>
<protein>
    <recommendedName>
        <fullName evidence="3">T9SS type A sorting domain-containing protein</fullName>
    </recommendedName>
</protein>
<dbReference type="Proteomes" id="UP000777784">
    <property type="component" value="Unassembled WGS sequence"/>
</dbReference>
<gene>
    <name evidence="1" type="ORF">KJ970_10700</name>
</gene>
<dbReference type="AlphaFoldDB" id="A0A948RUS5"/>
<dbReference type="EMBL" id="JAHJDP010000060">
    <property type="protein sequence ID" value="MBU2691383.1"/>
    <property type="molecule type" value="Genomic_DNA"/>
</dbReference>
<evidence type="ECO:0000313" key="2">
    <source>
        <dbReference type="Proteomes" id="UP000777784"/>
    </source>
</evidence>